<accession>A0A7W6RX39</accession>
<dbReference type="EMBL" id="JACIGI010000003">
    <property type="protein sequence ID" value="MBB4284843.1"/>
    <property type="molecule type" value="Genomic_DNA"/>
</dbReference>
<dbReference type="AlphaFoldDB" id="A0A7W6RX39"/>
<evidence type="ECO:0000313" key="1">
    <source>
        <dbReference type="EMBL" id="MBB4284843.1"/>
    </source>
</evidence>
<reference evidence="1 2" key="1">
    <citation type="submission" date="2020-08" db="EMBL/GenBank/DDBJ databases">
        <title>Genome sequencing of Purple Non-Sulfur Bacteria from various extreme environments.</title>
        <authorList>
            <person name="Mayer M."/>
        </authorList>
    </citation>
    <scope>NUCLEOTIDE SEQUENCE [LARGE SCALE GENOMIC DNA]</scope>
    <source>
        <strain evidence="1 2">JA135</strain>
    </source>
</reference>
<organism evidence="1 2">
    <name type="scientific">Roseospira goensis</name>
    <dbReference type="NCBI Taxonomy" id="391922"/>
    <lineage>
        <taxon>Bacteria</taxon>
        <taxon>Pseudomonadati</taxon>
        <taxon>Pseudomonadota</taxon>
        <taxon>Alphaproteobacteria</taxon>
        <taxon>Rhodospirillales</taxon>
        <taxon>Rhodospirillaceae</taxon>
        <taxon>Roseospira</taxon>
    </lineage>
</organism>
<name>A0A7W6RX39_9PROT</name>
<dbReference type="Proteomes" id="UP000555728">
    <property type="component" value="Unassembled WGS sequence"/>
</dbReference>
<evidence type="ECO:0000313" key="2">
    <source>
        <dbReference type="Proteomes" id="UP000555728"/>
    </source>
</evidence>
<keyword evidence="2" id="KW-1185">Reference proteome</keyword>
<dbReference type="RefSeq" id="WP_246423516.1">
    <property type="nucleotide sequence ID" value="NZ_JACIGI010000003.1"/>
</dbReference>
<sequence length="92" mass="10473">MSFLRRLMESLAGGGANRHGIQVGDRYVKTDGQYQSMWTVHQIVHFEGIPPHARLVPDQEYHLGYRTISVTALDDPDFYRRVAPGPRPNAPR</sequence>
<proteinExistence type="predicted"/>
<gene>
    <name evidence="1" type="ORF">GGD88_000554</name>
</gene>
<protein>
    <submittedName>
        <fullName evidence="1">Uncharacterized protein</fullName>
    </submittedName>
</protein>
<comment type="caution">
    <text evidence="1">The sequence shown here is derived from an EMBL/GenBank/DDBJ whole genome shotgun (WGS) entry which is preliminary data.</text>
</comment>